<dbReference type="Proteomes" id="UP000247980">
    <property type="component" value="Unassembled WGS sequence"/>
</dbReference>
<organism evidence="2 3">
    <name type="scientific">Arthrobacter psychrolactophilus</name>
    <dbReference type="NCBI Taxonomy" id="92442"/>
    <lineage>
        <taxon>Bacteria</taxon>
        <taxon>Bacillati</taxon>
        <taxon>Actinomycetota</taxon>
        <taxon>Actinomycetes</taxon>
        <taxon>Micrococcales</taxon>
        <taxon>Micrococcaceae</taxon>
        <taxon>Arthrobacter</taxon>
    </lineage>
</organism>
<evidence type="ECO:0000313" key="3">
    <source>
        <dbReference type="Proteomes" id="UP000247980"/>
    </source>
</evidence>
<reference evidence="2 3" key="1">
    <citation type="submission" date="2018-05" db="EMBL/GenBank/DDBJ databases">
        <title>Genetic diversity of glacier-inhabiting Cryobacterium bacteria in China and description of Cryobacterium mengkeensis sp. nov. and Arthrobacter glacialis sp. nov.</title>
        <authorList>
            <person name="Liu Q."/>
            <person name="Xin Y.-H."/>
        </authorList>
    </citation>
    <scope>NUCLEOTIDE SEQUENCE [LARGE SCALE GENOMIC DNA]</scope>
    <source>
        <strain evidence="2 3">B7</strain>
    </source>
</reference>
<keyword evidence="1" id="KW-1133">Transmembrane helix</keyword>
<accession>A0A2V5JJ39</accession>
<dbReference type="AlphaFoldDB" id="A0A2V5JJ39"/>
<evidence type="ECO:0000313" key="2">
    <source>
        <dbReference type="EMBL" id="PYI37096.1"/>
    </source>
</evidence>
<comment type="caution">
    <text evidence="2">The sequence shown here is derived from an EMBL/GenBank/DDBJ whole genome shotgun (WGS) entry which is preliminary data.</text>
</comment>
<feature type="transmembrane region" description="Helical" evidence="1">
    <location>
        <begin position="90"/>
        <end position="118"/>
    </location>
</feature>
<evidence type="ECO:0008006" key="4">
    <source>
        <dbReference type="Google" id="ProtNLM"/>
    </source>
</evidence>
<evidence type="ECO:0000256" key="1">
    <source>
        <dbReference type="SAM" id="Phobius"/>
    </source>
</evidence>
<keyword evidence="3" id="KW-1185">Reference proteome</keyword>
<name>A0A2V5JJ39_9MICC</name>
<dbReference type="OrthoDB" id="7698234at2"/>
<sequence>MHTCAVAAFISAFAGTAALWWLYFSSTREVSERSLLNEESRTGRARDIYTYGHVLIVAGPVVFLFTQLALQLRATNTLGYSRLAAVTACVAIGLLGNSLLALLIGAMLVMVLIAVALLDHGGPNKARRSWDGEAGTATAARQ</sequence>
<keyword evidence="1" id="KW-0812">Transmembrane</keyword>
<proteinExistence type="predicted"/>
<dbReference type="InterPro" id="IPR010640">
    <property type="entry name" value="Low_temperature_requirement_A"/>
</dbReference>
<protein>
    <recommendedName>
        <fullName evidence="4">Low temperature requirement protein A</fullName>
    </recommendedName>
</protein>
<feature type="transmembrane region" description="Helical" evidence="1">
    <location>
        <begin position="6"/>
        <end position="24"/>
    </location>
</feature>
<gene>
    <name evidence="2" type="ORF">CVS30_17175</name>
</gene>
<keyword evidence="1" id="KW-0472">Membrane</keyword>
<dbReference type="Pfam" id="PF06772">
    <property type="entry name" value="LtrA"/>
    <property type="match status" value="1"/>
</dbReference>
<feature type="transmembrane region" description="Helical" evidence="1">
    <location>
        <begin position="48"/>
        <end position="70"/>
    </location>
</feature>
<dbReference type="EMBL" id="QJVC01000029">
    <property type="protein sequence ID" value="PYI37096.1"/>
    <property type="molecule type" value="Genomic_DNA"/>
</dbReference>